<dbReference type="AlphaFoldDB" id="A0A0C9UJ39"/>
<sequence length="61" mass="6782">MPPRRREREEATPYIPPHSLVGNSPARPVIPSPLYDPPPHLGGGPQATSYRRSPNVRVMPM</sequence>
<evidence type="ECO:0000313" key="3">
    <source>
        <dbReference type="Proteomes" id="UP000054279"/>
    </source>
</evidence>
<feature type="compositionally biased region" description="Basic and acidic residues" evidence="1">
    <location>
        <begin position="1"/>
        <end position="11"/>
    </location>
</feature>
<proteinExistence type="predicted"/>
<dbReference type="HOGENOM" id="CLU_2929203_0_0_1"/>
<accession>A0A0C9UJ39</accession>
<reference evidence="2 3" key="1">
    <citation type="submission" date="2014-06" db="EMBL/GenBank/DDBJ databases">
        <title>Evolutionary Origins and Diversification of the Mycorrhizal Mutualists.</title>
        <authorList>
            <consortium name="DOE Joint Genome Institute"/>
            <consortium name="Mycorrhizal Genomics Consortium"/>
            <person name="Kohler A."/>
            <person name="Kuo A."/>
            <person name="Nagy L.G."/>
            <person name="Floudas D."/>
            <person name="Copeland A."/>
            <person name="Barry K.W."/>
            <person name="Cichocki N."/>
            <person name="Veneault-Fourrey C."/>
            <person name="LaButti K."/>
            <person name="Lindquist E.A."/>
            <person name="Lipzen A."/>
            <person name="Lundell T."/>
            <person name="Morin E."/>
            <person name="Murat C."/>
            <person name="Riley R."/>
            <person name="Ohm R."/>
            <person name="Sun H."/>
            <person name="Tunlid A."/>
            <person name="Henrissat B."/>
            <person name="Grigoriev I.V."/>
            <person name="Hibbett D.S."/>
            <person name="Martin F."/>
        </authorList>
    </citation>
    <scope>NUCLEOTIDE SEQUENCE [LARGE SCALE GENOMIC DNA]</scope>
    <source>
        <strain evidence="2 3">SS14</strain>
    </source>
</reference>
<feature type="non-terminal residue" evidence="2">
    <location>
        <position position="61"/>
    </location>
</feature>
<feature type="compositionally biased region" description="Pro residues" evidence="1">
    <location>
        <begin position="28"/>
        <end position="40"/>
    </location>
</feature>
<gene>
    <name evidence="2" type="ORF">M422DRAFT_273772</name>
</gene>
<evidence type="ECO:0000313" key="2">
    <source>
        <dbReference type="EMBL" id="KIJ25270.1"/>
    </source>
</evidence>
<name>A0A0C9UJ39_SPHS4</name>
<dbReference type="EMBL" id="KN837423">
    <property type="protein sequence ID" value="KIJ25270.1"/>
    <property type="molecule type" value="Genomic_DNA"/>
</dbReference>
<organism evidence="2 3">
    <name type="scientific">Sphaerobolus stellatus (strain SS14)</name>
    <dbReference type="NCBI Taxonomy" id="990650"/>
    <lineage>
        <taxon>Eukaryota</taxon>
        <taxon>Fungi</taxon>
        <taxon>Dikarya</taxon>
        <taxon>Basidiomycota</taxon>
        <taxon>Agaricomycotina</taxon>
        <taxon>Agaricomycetes</taxon>
        <taxon>Phallomycetidae</taxon>
        <taxon>Geastrales</taxon>
        <taxon>Sphaerobolaceae</taxon>
        <taxon>Sphaerobolus</taxon>
    </lineage>
</organism>
<keyword evidence="3" id="KW-1185">Reference proteome</keyword>
<protein>
    <submittedName>
        <fullName evidence="2">Uncharacterized protein</fullName>
    </submittedName>
</protein>
<evidence type="ECO:0000256" key="1">
    <source>
        <dbReference type="SAM" id="MobiDB-lite"/>
    </source>
</evidence>
<dbReference type="Proteomes" id="UP000054279">
    <property type="component" value="Unassembled WGS sequence"/>
</dbReference>
<feature type="region of interest" description="Disordered" evidence="1">
    <location>
        <begin position="1"/>
        <end position="61"/>
    </location>
</feature>